<dbReference type="NCBIfam" id="NF003811">
    <property type="entry name" value="PRK05402.1"/>
    <property type="match status" value="1"/>
</dbReference>
<evidence type="ECO:0000256" key="3">
    <source>
        <dbReference type="ARBA" id="ARBA00004964"/>
    </source>
</evidence>
<dbReference type="Gene3D" id="2.60.40.1180">
    <property type="entry name" value="Golgi alpha-mannosidase II"/>
    <property type="match status" value="1"/>
</dbReference>
<dbReference type="InterPro" id="IPR017853">
    <property type="entry name" value="GH"/>
</dbReference>
<keyword evidence="6 10" id="KW-0328">Glycosyltransferase</keyword>
<dbReference type="InterPro" id="IPR006048">
    <property type="entry name" value="A-amylase/branching_C"/>
</dbReference>
<evidence type="ECO:0000256" key="4">
    <source>
        <dbReference type="ARBA" id="ARBA00009000"/>
    </source>
</evidence>
<keyword evidence="8 10" id="KW-0320">Glycogen biosynthesis</keyword>
<dbReference type="SMART" id="SM00642">
    <property type="entry name" value="Aamy"/>
    <property type="match status" value="1"/>
</dbReference>
<dbReference type="InterPro" id="IPR037439">
    <property type="entry name" value="Branching_enzy"/>
</dbReference>
<keyword evidence="12" id="KW-1185">Reference proteome</keyword>
<evidence type="ECO:0000256" key="10">
    <source>
        <dbReference type="HAMAP-Rule" id="MF_00685"/>
    </source>
</evidence>
<dbReference type="PIRSF" id="PIRSF000463">
    <property type="entry name" value="GlgB"/>
    <property type="match status" value="1"/>
</dbReference>
<protein>
    <recommendedName>
        <fullName evidence="10">1,4-alpha-glucan branching enzyme GlgB</fullName>
        <ecNumber evidence="10">2.4.1.18</ecNumber>
    </recommendedName>
    <alternativeName>
        <fullName evidence="10">1,4-alpha-D-glucan:1,4-alpha-D-glucan 6-glucosyl-transferase</fullName>
    </alternativeName>
    <alternativeName>
        <fullName evidence="10">Alpha-(1-&gt;4)-glucan branching enzyme</fullName>
    </alternativeName>
    <alternativeName>
        <fullName evidence="10">Glycogen branching enzyme</fullName>
        <shortName evidence="10">BE</shortName>
    </alternativeName>
</protein>
<dbReference type="EMBL" id="CP043420">
    <property type="protein sequence ID" value="QEL11844.1"/>
    <property type="molecule type" value="Genomic_DNA"/>
</dbReference>
<dbReference type="STRING" id="657387.BH688_09345"/>
<reference evidence="11 12" key="1">
    <citation type="submission" date="2019-08" db="EMBL/GenBank/DDBJ databases">
        <title>Complete genome sequence of Kushneria sp. YCWA18, a halophilic phosphate-solubilizing bacterium isolated from Daqiao saltern in China.</title>
        <authorList>
            <person name="Du G.-X."/>
            <person name="Qu L.-Y."/>
        </authorList>
    </citation>
    <scope>NUCLEOTIDE SEQUENCE [LARGE SCALE GENOMIC DNA]</scope>
    <source>
        <strain evidence="11 12">YCWA18</strain>
    </source>
</reference>
<gene>
    <name evidence="10 11" type="primary">glgB</name>
    <name evidence="11" type="ORF">FY550_12325</name>
</gene>
<comment type="function">
    <text evidence="2 10">Catalyzes the formation of the alpha-1,6-glucosidic linkages in glycogen by scission of a 1,4-alpha-linked oligosaccharide from growing alpha-1,4-glucan chains and the subsequent attachment of the oligosaccharide to the alpha-1,6 position.</text>
</comment>
<feature type="active site" description="Nucleophile" evidence="10">
    <location>
        <position position="425"/>
    </location>
</feature>
<evidence type="ECO:0000256" key="5">
    <source>
        <dbReference type="ARBA" id="ARBA00022600"/>
    </source>
</evidence>
<comment type="catalytic activity">
    <reaction evidence="1 10">
        <text>Transfers a segment of a (1-&gt;4)-alpha-D-glucan chain to a primary hydroxy group in a similar glucan chain.</text>
        <dbReference type="EC" id="2.4.1.18"/>
    </reaction>
</comment>
<comment type="pathway">
    <text evidence="3 10">Glycan biosynthesis; glycogen biosynthesis.</text>
</comment>
<dbReference type="NCBIfam" id="NF008967">
    <property type="entry name" value="PRK12313.1"/>
    <property type="match status" value="1"/>
</dbReference>
<dbReference type="AlphaFoldDB" id="A0A1S1NVH5"/>
<dbReference type="InterPro" id="IPR014756">
    <property type="entry name" value="Ig_E-set"/>
</dbReference>
<dbReference type="Gene3D" id="3.20.20.80">
    <property type="entry name" value="Glycosidases"/>
    <property type="match status" value="1"/>
</dbReference>
<proteinExistence type="inferred from homology"/>
<dbReference type="InterPro" id="IPR004193">
    <property type="entry name" value="Glyco_hydro_13_N"/>
</dbReference>
<dbReference type="GO" id="GO:0005978">
    <property type="term" value="P:glycogen biosynthetic process"/>
    <property type="evidence" value="ECO:0007669"/>
    <property type="project" value="UniProtKB-UniRule"/>
</dbReference>
<dbReference type="RefSeq" id="WP_070978700.1">
    <property type="nucleotide sequence ID" value="NZ_CP043420.1"/>
</dbReference>
<dbReference type="NCBIfam" id="TIGR01515">
    <property type="entry name" value="branching_enzym"/>
    <property type="match status" value="1"/>
</dbReference>
<dbReference type="SUPFAM" id="SSF51445">
    <property type="entry name" value="(Trans)glycosidases"/>
    <property type="match status" value="1"/>
</dbReference>
<evidence type="ECO:0000256" key="6">
    <source>
        <dbReference type="ARBA" id="ARBA00022676"/>
    </source>
</evidence>
<dbReference type="UniPathway" id="UPA00164"/>
<dbReference type="InterPro" id="IPR054169">
    <property type="entry name" value="GlgB_N"/>
</dbReference>
<evidence type="ECO:0000313" key="11">
    <source>
        <dbReference type="EMBL" id="QEL11844.1"/>
    </source>
</evidence>
<evidence type="ECO:0000256" key="1">
    <source>
        <dbReference type="ARBA" id="ARBA00000826"/>
    </source>
</evidence>
<accession>A0A1S1NVH5</accession>
<dbReference type="Pfam" id="PF22019">
    <property type="entry name" value="GlgB_N"/>
    <property type="match status" value="1"/>
</dbReference>
<dbReference type="PANTHER" id="PTHR43651">
    <property type="entry name" value="1,4-ALPHA-GLUCAN-BRANCHING ENZYME"/>
    <property type="match status" value="1"/>
</dbReference>
<dbReference type="InterPro" id="IPR006047">
    <property type="entry name" value="GH13_cat_dom"/>
</dbReference>
<dbReference type="CDD" id="cd11322">
    <property type="entry name" value="AmyAc_Glg_BE"/>
    <property type="match status" value="1"/>
</dbReference>
<dbReference type="FunFam" id="2.60.40.10:FF:000169">
    <property type="entry name" value="1,4-alpha-glucan branching enzyme GlgB"/>
    <property type="match status" value="1"/>
</dbReference>
<dbReference type="PANTHER" id="PTHR43651:SF3">
    <property type="entry name" value="1,4-ALPHA-GLUCAN-BRANCHING ENZYME"/>
    <property type="match status" value="1"/>
</dbReference>
<name>A0A1S1NVH5_9GAMM</name>
<feature type="active site" description="Proton donor" evidence="10">
    <location>
        <position position="478"/>
    </location>
</feature>
<dbReference type="KEGG" id="kuy:FY550_12325"/>
<evidence type="ECO:0000256" key="2">
    <source>
        <dbReference type="ARBA" id="ARBA00002953"/>
    </source>
</evidence>
<evidence type="ECO:0000313" key="12">
    <source>
        <dbReference type="Proteomes" id="UP000322553"/>
    </source>
</evidence>
<dbReference type="InterPro" id="IPR044143">
    <property type="entry name" value="GlgB_N_E_set_prok"/>
</dbReference>
<dbReference type="GO" id="GO:0005829">
    <property type="term" value="C:cytosol"/>
    <property type="evidence" value="ECO:0007669"/>
    <property type="project" value="TreeGrafter"/>
</dbReference>
<comment type="similarity">
    <text evidence="4 10">Belongs to the glycosyl hydrolase 13 family. GlgB subfamily.</text>
</comment>
<dbReference type="FunFam" id="3.20.20.80:FF:000003">
    <property type="entry name" value="1,4-alpha-glucan branching enzyme GlgB"/>
    <property type="match status" value="1"/>
</dbReference>
<dbReference type="SUPFAM" id="SSF51011">
    <property type="entry name" value="Glycosyl hydrolase domain"/>
    <property type="match status" value="1"/>
</dbReference>
<dbReference type="OrthoDB" id="9800174at2"/>
<dbReference type="InterPro" id="IPR013780">
    <property type="entry name" value="Glyco_hydro_b"/>
</dbReference>
<keyword evidence="7 10" id="KW-0808">Transferase</keyword>
<evidence type="ECO:0000256" key="9">
    <source>
        <dbReference type="ARBA" id="ARBA00023277"/>
    </source>
</evidence>
<dbReference type="FunFam" id="2.60.40.1180:FF:000002">
    <property type="entry name" value="1,4-alpha-glucan branching enzyme GlgB"/>
    <property type="match status" value="1"/>
</dbReference>
<dbReference type="SUPFAM" id="SSF81296">
    <property type="entry name" value="E set domains"/>
    <property type="match status" value="2"/>
</dbReference>
<sequence>MSDNRRAESATTQATTLDREIDDHVAQALGEGRHGDPFAVLGPHEQPDGSVILRTWLPGAIGVEVRPREAPDRLLARLERSRLPGLFVAHLDYIEPYVLHVRWPWGEEVVEDPYSFDLLLGELDLYLIGEGTHRRLGGCLGAHAMSVEGIPGVRFAVWAPNAQRVSVIGDFNQWDGRRHLMRRRHPSGVWELFIPRLAPGAIYQFDLIGADGQWLRKADPVALATQPPPLTGSVVADPASIEWHDADWLATRSKRQSTEAPVAIYELHVGSWRRHGGDDGESYNWQELAESLIPYVSEMGFTHIELLPIMEHPFGGSWGYQPLSQFAPSGRFGSPQAFAAFVDACHVAGIGVILDWVPAHFPTDPHGLARFDGTALYEYSHPYEGFHQDWNTYIYNLGRREVHGFLLSSALHWLREFHIDGLRVDAVASMLYRNYSRRDGEWIPNRYGGQENLETIDFLRHLNEVVHEEVPGALMIAEESTAWPGVTAPVSEGGLGFDWKWNMGWMHDTLSYMQQDPLYRSYHHHQMTFSMVYAYSERFVLPISHDEVVHGKGSLIARMPGDRWQQFANLRAYLTAMWTHPGRKLLFMGCEFGQWQEWSHDREIDWWLLSEAGHAGLQRLVRELNLLYRTLPALHEQDDRPHGFEWIVGDDAQNSVLAWLRWSHEEGVALVVVNFTPRVLEDYTLGVPREGRWSERFNSDSELYGGSNIGNGGGVVASQTASHGHPCSLKLTLPPLGAVILMPE</sequence>
<dbReference type="Pfam" id="PF02922">
    <property type="entry name" value="CBM_48"/>
    <property type="match status" value="1"/>
</dbReference>
<dbReference type="Pfam" id="PF02806">
    <property type="entry name" value="Alpha-amylase_C"/>
    <property type="match status" value="1"/>
</dbReference>
<dbReference type="GO" id="GO:0003844">
    <property type="term" value="F:1,4-alpha-glucan branching enzyme activity"/>
    <property type="evidence" value="ECO:0007669"/>
    <property type="project" value="UniProtKB-UniRule"/>
</dbReference>
<keyword evidence="5 10" id="KW-0321">Glycogen metabolism</keyword>
<dbReference type="HAMAP" id="MF_00685">
    <property type="entry name" value="GlgB"/>
    <property type="match status" value="1"/>
</dbReference>
<keyword evidence="9 10" id="KW-0119">Carbohydrate metabolism</keyword>
<dbReference type="EC" id="2.4.1.18" evidence="10"/>
<comment type="subunit">
    <text evidence="10">Monomer.</text>
</comment>
<dbReference type="GO" id="GO:0004553">
    <property type="term" value="F:hydrolase activity, hydrolyzing O-glycosyl compounds"/>
    <property type="evidence" value="ECO:0007669"/>
    <property type="project" value="InterPro"/>
</dbReference>
<dbReference type="InterPro" id="IPR013783">
    <property type="entry name" value="Ig-like_fold"/>
</dbReference>
<dbReference type="GO" id="GO:0043169">
    <property type="term" value="F:cation binding"/>
    <property type="evidence" value="ECO:0007669"/>
    <property type="project" value="InterPro"/>
</dbReference>
<dbReference type="InterPro" id="IPR006407">
    <property type="entry name" value="GlgB"/>
</dbReference>
<evidence type="ECO:0000256" key="7">
    <source>
        <dbReference type="ARBA" id="ARBA00022679"/>
    </source>
</evidence>
<dbReference type="CDD" id="cd02855">
    <property type="entry name" value="E_set_GBE_prok_N"/>
    <property type="match status" value="1"/>
</dbReference>
<evidence type="ECO:0000256" key="8">
    <source>
        <dbReference type="ARBA" id="ARBA00023056"/>
    </source>
</evidence>
<organism evidence="11 12">
    <name type="scientific">Kushneria phosphatilytica</name>
    <dbReference type="NCBI Taxonomy" id="657387"/>
    <lineage>
        <taxon>Bacteria</taxon>
        <taxon>Pseudomonadati</taxon>
        <taxon>Pseudomonadota</taxon>
        <taxon>Gammaproteobacteria</taxon>
        <taxon>Oceanospirillales</taxon>
        <taxon>Halomonadaceae</taxon>
        <taxon>Kushneria</taxon>
    </lineage>
</organism>
<dbReference type="Gene3D" id="2.60.40.10">
    <property type="entry name" value="Immunoglobulins"/>
    <property type="match status" value="1"/>
</dbReference>
<dbReference type="Proteomes" id="UP000322553">
    <property type="component" value="Chromosome"/>
</dbReference>